<reference evidence="11 12" key="1">
    <citation type="submission" date="2020-04" db="EMBL/GenBank/DDBJ databases">
        <title>Usitatibacter rugosus gen. nov., sp. nov. and Usitatibacter palustris sp. nov., novel members of Usitatibacteraceae fam. nov. within the order Nitrosomonadales isolated from soil.</title>
        <authorList>
            <person name="Huber K.J."/>
            <person name="Neumann-Schaal M."/>
            <person name="Geppert A."/>
            <person name="Luckner M."/>
            <person name="Wanner G."/>
            <person name="Overmann J."/>
        </authorList>
    </citation>
    <scope>NUCLEOTIDE SEQUENCE [LARGE SCALE GENOMIC DNA]</scope>
    <source>
        <strain evidence="11 12">0125_3</strain>
    </source>
</reference>
<dbReference type="CDD" id="cd04301">
    <property type="entry name" value="NAT_SF"/>
    <property type="match status" value="1"/>
</dbReference>
<evidence type="ECO:0000256" key="3">
    <source>
        <dbReference type="ARBA" id="ARBA00017677"/>
    </source>
</evidence>
<evidence type="ECO:0000256" key="8">
    <source>
        <dbReference type="ARBA" id="ARBA00048923"/>
    </source>
</evidence>
<evidence type="ECO:0000256" key="7">
    <source>
        <dbReference type="ARBA" id="ARBA00029660"/>
    </source>
</evidence>
<dbReference type="InterPro" id="IPR016181">
    <property type="entry name" value="Acyl_CoA_acyltransferase"/>
</dbReference>
<dbReference type="EMBL" id="CP053069">
    <property type="protein sequence ID" value="QJR09247.1"/>
    <property type="molecule type" value="Genomic_DNA"/>
</dbReference>
<evidence type="ECO:0000256" key="6">
    <source>
        <dbReference type="ARBA" id="ARBA00023315"/>
    </source>
</evidence>
<dbReference type="AlphaFoldDB" id="A0A6M4GUH3"/>
<dbReference type="Proteomes" id="UP000501534">
    <property type="component" value="Chromosome"/>
</dbReference>
<name>A0A6M4GUH3_9PROT</name>
<organism evidence="11 12">
    <name type="scientific">Usitatibacter rugosus</name>
    <dbReference type="NCBI Taxonomy" id="2732067"/>
    <lineage>
        <taxon>Bacteria</taxon>
        <taxon>Pseudomonadati</taxon>
        <taxon>Pseudomonadota</taxon>
        <taxon>Betaproteobacteria</taxon>
        <taxon>Nitrosomonadales</taxon>
        <taxon>Usitatibacteraceae</taxon>
        <taxon>Usitatibacter</taxon>
    </lineage>
</organism>
<feature type="domain" description="N-acetyltransferase" evidence="10">
    <location>
        <begin position="7"/>
        <end position="157"/>
    </location>
</feature>
<protein>
    <recommendedName>
        <fullName evidence="3 9">Aminoglycoside N(6')-acetyltransferase type 1</fullName>
        <ecNumber evidence="2 9">2.3.1.82</ecNumber>
    </recommendedName>
    <alternativeName>
        <fullName evidence="7 9">Aminoglycoside resistance protein</fullName>
    </alternativeName>
</protein>
<dbReference type="InterPro" id="IPR050832">
    <property type="entry name" value="Bact_Acetyltransf"/>
</dbReference>
<dbReference type="GO" id="GO:0046677">
    <property type="term" value="P:response to antibiotic"/>
    <property type="evidence" value="ECO:0007669"/>
    <property type="project" value="UniProtKB-KW"/>
</dbReference>
<dbReference type="InterPro" id="IPR000182">
    <property type="entry name" value="GNAT_dom"/>
</dbReference>
<keyword evidence="5 9" id="KW-0046">Antibiotic resistance</keyword>
<dbReference type="EC" id="2.3.1.82" evidence="2 9"/>
<comment type="subunit">
    <text evidence="1 9">Homodimer.</text>
</comment>
<sequence>MLFNNDVMIERCTSIKHRGWLELRRELWPSGGDAEHVPEMEAICSNPDRLCAFVAYDDEARPSGFVEASGRTDYVNGTDSSPVGFIEGIYVIANARRRGTGRALLQAAETWARTIGCREMASDAHVENEMSHTFHRALGFIETERVVFFRKDLDANN</sequence>
<keyword evidence="4 9" id="KW-0808">Transferase</keyword>
<evidence type="ECO:0000256" key="2">
    <source>
        <dbReference type="ARBA" id="ARBA00012888"/>
    </source>
</evidence>
<dbReference type="NCBIfam" id="NF043067">
    <property type="entry name" value="AAC_6p_group_E"/>
    <property type="match status" value="1"/>
</dbReference>
<evidence type="ECO:0000259" key="10">
    <source>
        <dbReference type="PROSITE" id="PS51186"/>
    </source>
</evidence>
<comment type="catalytic activity">
    <reaction evidence="8 9">
        <text>kanamycin B + acetyl-CoA = N(6')-acetylkanamycin B + CoA + H(+)</text>
        <dbReference type="Rhea" id="RHEA:16449"/>
        <dbReference type="ChEBI" id="CHEBI:15378"/>
        <dbReference type="ChEBI" id="CHEBI:57287"/>
        <dbReference type="ChEBI" id="CHEBI:57288"/>
        <dbReference type="ChEBI" id="CHEBI:58390"/>
        <dbReference type="ChEBI" id="CHEBI:58549"/>
        <dbReference type="EC" id="2.3.1.82"/>
    </reaction>
</comment>
<keyword evidence="12" id="KW-1185">Reference proteome</keyword>
<accession>A0A6M4GUH3</accession>
<dbReference type="PANTHER" id="PTHR43877">
    <property type="entry name" value="AMINOALKYLPHOSPHONATE N-ACETYLTRANSFERASE-RELATED-RELATED"/>
    <property type="match status" value="1"/>
</dbReference>
<dbReference type="GO" id="GO:0047663">
    <property type="term" value="F:aminoglycoside 6'-N-acetyltransferase activity"/>
    <property type="evidence" value="ECO:0007669"/>
    <property type="project" value="UniProtKB-EC"/>
</dbReference>
<gene>
    <name evidence="11" type="ORF">DSM104443_00284</name>
</gene>
<dbReference type="SUPFAM" id="SSF55729">
    <property type="entry name" value="Acyl-CoA N-acyltransferases (Nat)"/>
    <property type="match status" value="1"/>
</dbReference>
<evidence type="ECO:0000256" key="5">
    <source>
        <dbReference type="ARBA" id="ARBA00023251"/>
    </source>
</evidence>
<dbReference type="InterPro" id="IPR024170">
    <property type="entry name" value="Aminoglycoside_N6-AcTrfrase"/>
</dbReference>
<dbReference type="Pfam" id="PF00583">
    <property type="entry name" value="Acetyltransf_1"/>
    <property type="match status" value="1"/>
</dbReference>
<comment type="function">
    <text evidence="9">Catalyzes the transfer of an acetyl group from acetyl-CoA to the 6'-amino group of aminoglycoside molecules conferring resistance to antibiotics containing the purpurosamine ring.</text>
</comment>
<dbReference type="PROSITE" id="PS51186">
    <property type="entry name" value="GNAT"/>
    <property type="match status" value="1"/>
</dbReference>
<dbReference type="KEGG" id="uru:DSM104443_00284"/>
<evidence type="ECO:0000256" key="1">
    <source>
        <dbReference type="ARBA" id="ARBA00011738"/>
    </source>
</evidence>
<evidence type="ECO:0000313" key="12">
    <source>
        <dbReference type="Proteomes" id="UP000501534"/>
    </source>
</evidence>
<dbReference type="Gene3D" id="3.40.630.30">
    <property type="match status" value="1"/>
</dbReference>
<keyword evidence="6 9" id="KW-0012">Acyltransferase</keyword>
<evidence type="ECO:0000313" key="11">
    <source>
        <dbReference type="EMBL" id="QJR09247.1"/>
    </source>
</evidence>
<evidence type="ECO:0000256" key="4">
    <source>
        <dbReference type="ARBA" id="ARBA00022679"/>
    </source>
</evidence>
<dbReference type="PIRSF" id="PIRSF000452">
    <property type="entry name" value="6-N-acetyltransf"/>
    <property type="match status" value="1"/>
</dbReference>
<evidence type="ECO:0000256" key="9">
    <source>
        <dbReference type="PIRNR" id="PIRNR000452"/>
    </source>
</evidence>
<proteinExistence type="predicted"/>